<organism evidence="1 2">
    <name type="scientific">Neocucurbitaria cava</name>
    <dbReference type="NCBI Taxonomy" id="798079"/>
    <lineage>
        <taxon>Eukaryota</taxon>
        <taxon>Fungi</taxon>
        <taxon>Dikarya</taxon>
        <taxon>Ascomycota</taxon>
        <taxon>Pezizomycotina</taxon>
        <taxon>Dothideomycetes</taxon>
        <taxon>Pleosporomycetidae</taxon>
        <taxon>Pleosporales</taxon>
        <taxon>Pleosporineae</taxon>
        <taxon>Cucurbitariaceae</taxon>
        <taxon>Neocucurbitaria</taxon>
    </lineage>
</organism>
<gene>
    <name evidence="1" type="ORF">N0V83_002228</name>
</gene>
<dbReference type="OrthoDB" id="10453943at2759"/>
<sequence length="70" mass="8241">MRELEPNLNASHPDFENKAAAFFKYANYDEQMCQSLEKCEDAVKNDDANPSLDHDVRYVAQYLEREYYVS</sequence>
<proteinExistence type="predicted"/>
<evidence type="ECO:0000313" key="2">
    <source>
        <dbReference type="Proteomes" id="UP001140560"/>
    </source>
</evidence>
<keyword evidence="2" id="KW-1185">Reference proteome</keyword>
<name>A0A9W9CQR1_9PLEO</name>
<comment type="caution">
    <text evidence="1">The sequence shown here is derived from an EMBL/GenBank/DDBJ whole genome shotgun (WGS) entry which is preliminary data.</text>
</comment>
<evidence type="ECO:0000313" key="1">
    <source>
        <dbReference type="EMBL" id="KAJ4375144.1"/>
    </source>
</evidence>
<reference evidence="1" key="1">
    <citation type="submission" date="2022-10" db="EMBL/GenBank/DDBJ databases">
        <title>Tapping the CABI collections for fungal endophytes: first genome assemblies for Collariella, Neodidymelliopsis, Ascochyta clinopodiicola, Didymella pomorum, Didymosphaeria variabile, Neocosmospora piperis and Neocucurbitaria cava.</title>
        <authorList>
            <person name="Hill R."/>
        </authorList>
    </citation>
    <scope>NUCLEOTIDE SEQUENCE</scope>
    <source>
        <strain evidence="1">IMI 356814</strain>
    </source>
</reference>
<dbReference type="Proteomes" id="UP001140560">
    <property type="component" value="Unassembled WGS sequence"/>
</dbReference>
<dbReference type="EMBL" id="JAPEUY010000003">
    <property type="protein sequence ID" value="KAJ4375144.1"/>
    <property type="molecule type" value="Genomic_DNA"/>
</dbReference>
<protein>
    <submittedName>
        <fullName evidence="1">Uncharacterized protein</fullName>
    </submittedName>
</protein>
<dbReference type="AlphaFoldDB" id="A0A9W9CQR1"/>
<accession>A0A9W9CQR1</accession>